<keyword evidence="8" id="KW-1185">Reference proteome</keyword>
<keyword evidence="3 7" id="KW-0223">Dioxygenase</keyword>
<comment type="similarity">
    <text evidence="1">Belongs to the cysteine dioxygenase family.</text>
</comment>
<evidence type="ECO:0000256" key="1">
    <source>
        <dbReference type="ARBA" id="ARBA00006622"/>
    </source>
</evidence>
<evidence type="ECO:0000256" key="3">
    <source>
        <dbReference type="ARBA" id="ARBA00022964"/>
    </source>
</evidence>
<keyword evidence="5 6" id="KW-0408">Iron</keyword>
<dbReference type="GO" id="GO:0016702">
    <property type="term" value="F:oxidoreductase activity, acting on single donors with incorporation of molecular oxygen, incorporation of two atoms of oxygen"/>
    <property type="evidence" value="ECO:0007669"/>
    <property type="project" value="InterPro"/>
</dbReference>
<dbReference type="InterPro" id="IPR011051">
    <property type="entry name" value="RmlC_Cupin_sf"/>
</dbReference>
<dbReference type="EMBL" id="VFML01000002">
    <property type="protein sequence ID" value="TQI93927.1"/>
    <property type="molecule type" value="Genomic_DNA"/>
</dbReference>
<feature type="binding site" evidence="6">
    <location>
        <position position="92"/>
    </location>
    <ligand>
        <name>Fe cation</name>
        <dbReference type="ChEBI" id="CHEBI:24875"/>
        <note>catalytic</note>
    </ligand>
</feature>
<evidence type="ECO:0000256" key="2">
    <source>
        <dbReference type="ARBA" id="ARBA00022723"/>
    </source>
</evidence>
<keyword evidence="2 6" id="KW-0479">Metal-binding</keyword>
<organism evidence="7 8">
    <name type="scientific">Amycolatopsis cihanbeyliensis</name>
    <dbReference type="NCBI Taxonomy" id="1128664"/>
    <lineage>
        <taxon>Bacteria</taxon>
        <taxon>Bacillati</taxon>
        <taxon>Actinomycetota</taxon>
        <taxon>Actinomycetes</taxon>
        <taxon>Pseudonocardiales</taxon>
        <taxon>Pseudonocardiaceae</taxon>
        <taxon>Amycolatopsis</taxon>
    </lineage>
</organism>
<evidence type="ECO:0000313" key="7">
    <source>
        <dbReference type="EMBL" id="TQI93927.1"/>
    </source>
</evidence>
<accession>A0A542CSX1</accession>
<dbReference type="InterPro" id="IPR014710">
    <property type="entry name" value="RmlC-like_jellyroll"/>
</dbReference>
<evidence type="ECO:0000256" key="6">
    <source>
        <dbReference type="PIRSR" id="PIRSR610300-51"/>
    </source>
</evidence>
<feature type="binding site" evidence="6">
    <location>
        <position position="94"/>
    </location>
    <ligand>
        <name>Fe cation</name>
        <dbReference type="ChEBI" id="CHEBI:24875"/>
        <note>catalytic</note>
    </ligand>
</feature>
<evidence type="ECO:0000256" key="4">
    <source>
        <dbReference type="ARBA" id="ARBA00023002"/>
    </source>
</evidence>
<dbReference type="CDD" id="cd10548">
    <property type="entry name" value="cupin_CDO"/>
    <property type="match status" value="1"/>
</dbReference>
<dbReference type="PANTHER" id="PTHR12918:SF1">
    <property type="entry name" value="CYSTEINE DIOXYGENASE TYPE 1"/>
    <property type="match status" value="1"/>
</dbReference>
<dbReference type="Gene3D" id="2.60.120.10">
    <property type="entry name" value="Jelly Rolls"/>
    <property type="match status" value="1"/>
</dbReference>
<comment type="caution">
    <text evidence="7">The sequence shown here is derived from an EMBL/GenBank/DDBJ whole genome shotgun (WGS) entry which is preliminary data.</text>
</comment>
<dbReference type="PANTHER" id="PTHR12918">
    <property type="entry name" value="CYSTEINE DIOXYGENASE"/>
    <property type="match status" value="1"/>
</dbReference>
<dbReference type="AlphaFoldDB" id="A0A542CSX1"/>
<gene>
    <name evidence="7" type="ORF">FB471_6073</name>
</gene>
<proteinExistence type="inferred from homology"/>
<evidence type="ECO:0000256" key="5">
    <source>
        <dbReference type="ARBA" id="ARBA00023004"/>
    </source>
</evidence>
<dbReference type="Pfam" id="PF05995">
    <property type="entry name" value="CDO_I"/>
    <property type="match status" value="1"/>
</dbReference>
<keyword evidence="4" id="KW-0560">Oxidoreductase</keyword>
<name>A0A542CSX1_AMYCI</name>
<dbReference type="GO" id="GO:0008198">
    <property type="term" value="F:ferrous iron binding"/>
    <property type="evidence" value="ECO:0007669"/>
    <property type="project" value="TreeGrafter"/>
</dbReference>
<sequence>MTTTLRTLRTSKHWAELCPRPDEIDQGTRVGGKRVRPAGLHRIVSTVLELPELWSEHVRFDLGERYVTRLHRDTDFEVWLICWELGQDTLLHDHGGSVGAFGVAGGSLIEDHGDLRGGSLRTRTHPAGSSVAFGTDYLHNLVNIATEPAVTVHAYSQPLRRMNFYCWLPSGPHHLRELPCDSPEPDTGDLERLAARTRTAHR</sequence>
<dbReference type="InterPro" id="IPR010300">
    <property type="entry name" value="CDO_1"/>
</dbReference>
<dbReference type="Proteomes" id="UP000320876">
    <property type="component" value="Unassembled WGS sequence"/>
</dbReference>
<dbReference type="SUPFAM" id="SSF51182">
    <property type="entry name" value="RmlC-like cupins"/>
    <property type="match status" value="1"/>
</dbReference>
<feature type="binding site" evidence="6">
    <location>
        <position position="139"/>
    </location>
    <ligand>
        <name>Fe cation</name>
        <dbReference type="ChEBI" id="CHEBI:24875"/>
        <note>catalytic</note>
    </ligand>
</feature>
<protein>
    <submittedName>
        <fullName evidence="7">Cysteine dioxygenase type I</fullName>
    </submittedName>
</protein>
<reference evidence="7 8" key="1">
    <citation type="submission" date="2019-06" db="EMBL/GenBank/DDBJ databases">
        <title>Sequencing the genomes of 1000 actinobacteria strains.</title>
        <authorList>
            <person name="Klenk H.-P."/>
        </authorList>
    </citation>
    <scope>NUCLEOTIDE SEQUENCE [LARGE SCALE GENOMIC DNA]</scope>
    <source>
        <strain evidence="7 8">DSM 45679</strain>
    </source>
</reference>
<evidence type="ECO:0000313" key="8">
    <source>
        <dbReference type="Proteomes" id="UP000320876"/>
    </source>
</evidence>